<feature type="signal peptide" evidence="1">
    <location>
        <begin position="1"/>
        <end position="20"/>
    </location>
</feature>
<protein>
    <recommendedName>
        <fullName evidence="4">Metallo-mystery pair system four-Cys motif protein</fullName>
    </recommendedName>
</protein>
<dbReference type="PROSITE" id="PS51257">
    <property type="entry name" value="PROKAR_LIPOPROTEIN"/>
    <property type="match status" value="1"/>
</dbReference>
<name>A0AAW8D6G5_9BURK</name>
<sequence>MYLERIAPAVLLAIATVALSACDKTPSSPAGKTGTSSTSTLPLPAAFDSAAGILSAQAYKLAECVAIAADTEKLACYAALGFKSSSDVAGIEAMSGRMDVMAGKRWQVTAPSAGNGSSFQGGAILTFAALKNEGPMAFRNTRIQLRCPANWGSSSNQQWSASVDLPFDAAYDSNSKERGTMVIDVDGKPFNARQFSRSTFNVAPDSAVALRDALVTGKIVSFSVSTVDGKTGSTTASLPEGGGSLKAYFDKFCP</sequence>
<proteinExistence type="predicted"/>
<gene>
    <name evidence="2" type="ORF">J2W31_005498</name>
</gene>
<reference evidence="2" key="1">
    <citation type="submission" date="2023-07" db="EMBL/GenBank/DDBJ databases">
        <title>Sorghum-associated microbial communities from plants grown in Nebraska, USA.</title>
        <authorList>
            <person name="Schachtman D."/>
        </authorList>
    </citation>
    <scope>NUCLEOTIDE SEQUENCE</scope>
    <source>
        <strain evidence="2">DS3754</strain>
    </source>
</reference>
<evidence type="ECO:0008006" key="4">
    <source>
        <dbReference type="Google" id="ProtNLM"/>
    </source>
</evidence>
<comment type="caution">
    <text evidence="2">The sequence shown here is derived from an EMBL/GenBank/DDBJ whole genome shotgun (WGS) entry which is preliminary data.</text>
</comment>
<organism evidence="2 3">
    <name type="scientific">Variovorax boronicumulans</name>
    <dbReference type="NCBI Taxonomy" id="436515"/>
    <lineage>
        <taxon>Bacteria</taxon>
        <taxon>Pseudomonadati</taxon>
        <taxon>Pseudomonadota</taxon>
        <taxon>Betaproteobacteria</taxon>
        <taxon>Burkholderiales</taxon>
        <taxon>Comamonadaceae</taxon>
        <taxon>Variovorax</taxon>
    </lineage>
</organism>
<feature type="chain" id="PRO_5043857795" description="Metallo-mystery pair system four-Cys motif protein" evidence="1">
    <location>
        <begin position="21"/>
        <end position="254"/>
    </location>
</feature>
<evidence type="ECO:0000313" key="3">
    <source>
        <dbReference type="Proteomes" id="UP001242045"/>
    </source>
</evidence>
<keyword evidence="1" id="KW-0732">Signal</keyword>
<accession>A0AAW8D6G5</accession>
<dbReference type="AlphaFoldDB" id="A0AAW8D6G5"/>
<evidence type="ECO:0000256" key="1">
    <source>
        <dbReference type="SAM" id="SignalP"/>
    </source>
</evidence>
<dbReference type="Proteomes" id="UP001242045">
    <property type="component" value="Unassembled WGS sequence"/>
</dbReference>
<dbReference type="EMBL" id="JAUSRD010000017">
    <property type="protein sequence ID" value="MDP9896363.1"/>
    <property type="molecule type" value="Genomic_DNA"/>
</dbReference>
<evidence type="ECO:0000313" key="2">
    <source>
        <dbReference type="EMBL" id="MDP9896363.1"/>
    </source>
</evidence>
<dbReference type="RefSeq" id="WP_307686706.1">
    <property type="nucleotide sequence ID" value="NZ_JAUSRD010000017.1"/>
</dbReference>